<proteinExistence type="predicted"/>
<gene>
    <name evidence="1" type="ordered locus">CA_C2597</name>
</gene>
<dbReference type="PIR" id="F97219">
    <property type="entry name" value="F97219"/>
</dbReference>
<name>Q97FX8_CLOAB</name>
<dbReference type="EMBL" id="AE001437">
    <property type="protein sequence ID" value="AAK80545.1"/>
    <property type="molecule type" value="Genomic_DNA"/>
</dbReference>
<evidence type="ECO:0000313" key="2">
    <source>
        <dbReference type="Proteomes" id="UP000000814"/>
    </source>
</evidence>
<dbReference type="OrthoDB" id="9956794at2"/>
<dbReference type="STRING" id="272562.CA_C2597"/>
<dbReference type="KEGG" id="cac:CA_C2597"/>
<protein>
    <submittedName>
        <fullName evidence="1">Uncharacterized protein</fullName>
    </submittedName>
</protein>
<reference evidence="1 2" key="1">
    <citation type="journal article" date="2001" name="J. Bacteriol.">
        <title>Genome sequence and comparative analysis of the solvent-producing bacterium Clostridium acetobutylicum.</title>
        <authorList>
            <person name="Nolling J."/>
            <person name="Breton G."/>
            <person name="Omelchenko M.V."/>
            <person name="Makarova K.S."/>
            <person name="Zeng Q."/>
            <person name="Gibson R."/>
            <person name="Lee H.M."/>
            <person name="Dubois J."/>
            <person name="Qiu D."/>
            <person name="Hitti J."/>
            <person name="Wolf Y.I."/>
            <person name="Tatusov R.L."/>
            <person name="Sabathe F."/>
            <person name="Doucette-Stamm L."/>
            <person name="Soucaille P."/>
            <person name="Daly M.J."/>
            <person name="Bennett G.N."/>
            <person name="Koonin E.V."/>
            <person name="Smith D.R."/>
        </authorList>
    </citation>
    <scope>NUCLEOTIDE SEQUENCE [LARGE SCALE GENOMIC DNA]</scope>
    <source>
        <strain evidence="2">ATCC 824 / DSM 792 / JCM 1419 / LMG 5710 / VKM B-1787</strain>
    </source>
</reference>
<dbReference type="GeneID" id="44999066"/>
<evidence type="ECO:0000313" key="1">
    <source>
        <dbReference type="EMBL" id="AAK80545.1"/>
    </source>
</evidence>
<dbReference type="RefSeq" id="WP_010965886.1">
    <property type="nucleotide sequence ID" value="NC_003030.1"/>
</dbReference>
<dbReference type="Proteomes" id="UP000000814">
    <property type="component" value="Chromosome"/>
</dbReference>
<sequence>MRKKIITFAIFTLFVVVGLIPSKAAFAEVCNMKILGVNSAYKSLYGDYGRVNNYQQNEFDPISLTTKYPCILVNKTNNLGPLSIYVDGKYLCDYDVNNNTDDKDIYSWGCDVESDTTSYEIIFNNLKSGNHRIMVNAKDAYKNSIGDFIDIVLP</sequence>
<dbReference type="AlphaFoldDB" id="Q97FX8"/>
<accession>Q97FX8</accession>
<dbReference type="PATRIC" id="fig|272562.8.peg.2787"/>
<keyword evidence="2" id="KW-1185">Reference proteome</keyword>
<organism evidence="1 2">
    <name type="scientific">Clostridium acetobutylicum (strain ATCC 824 / DSM 792 / JCM 1419 / IAM 19013 / LMG 5710 / NBRC 13948 / NRRL B-527 / VKM B-1787 / 2291 / W)</name>
    <dbReference type="NCBI Taxonomy" id="272562"/>
    <lineage>
        <taxon>Bacteria</taxon>
        <taxon>Bacillati</taxon>
        <taxon>Bacillota</taxon>
        <taxon>Clostridia</taxon>
        <taxon>Eubacteriales</taxon>
        <taxon>Clostridiaceae</taxon>
        <taxon>Clostridium</taxon>
    </lineage>
</organism>
<dbReference type="HOGENOM" id="CLU_1701137_0_0_9"/>